<proteinExistence type="predicted"/>
<comment type="caution">
    <text evidence="1">The sequence shown here is derived from an EMBL/GenBank/DDBJ whole genome shotgun (WGS) entry which is preliminary data.</text>
</comment>
<reference evidence="1 2" key="2">
    <citation type="submission" date="2017-09" db="EMBL/GenBank/DDBJ databases">
        <title>Extensive intraspecific genome diversity in a model arbuscular mycorrhizal fungus.</title>
        <authorList>
            <person name="Chen E.C."/>
            <person name="Morin E."/>
            <person name="Beaudet D."/>
            <person name="Noel J."/>
            <person name="Ndikumana S."/>
            <person name="Charron P."/>
            <person name="St-Onge C."/>
            <person name="Giorgi J."/>
            <person name="Grigoriev I.V."/>
            <person name="Roux C."/>
            <person name="Martin F.M."/>
            <person name="Corradi N."/>
        </authorList>
    </citation>
    <scope>NUCLEOTIDE SEQUENCE [LARGE SCALE GENOMIC DNA]</scope>
    <source>
        <strain evidence="1 2">A5</strain>
    </source>
</reference>
<dbReference type="Proteomes" id="UP000232722">
    <property type="component" value="Unassembled WGS sequence"/>
</dbReference>
<evidence type="ECO:0000313" key="2">
    <source>
        <dbReference type="Proteomes" id="UP000232722"/>
    </source>
</evidence>
<organism evidence="1 2">
    <name type="scientific">Rhizophagus irregularis</name>
    <dbReference type="NCBI Taxonomy" id="588596"/>
    <lineage>
        <taxon>Eukaryota</taxon>
        <taxon>Fungi</taxon>
        <taxon>Fungi incertae sedis</taxon>
        <taxon>Mucoromycota</taxon>
        <taxon>Glomeromycotina</taxon>
        <taxon>Glomeromycetes</taxon>
        <taxon>Glomerales</taxon>
        <taxon>Glomeraceae</taxon>
        <taxon>Rhizophagus</taxon>
    </lineage>
</organism>
<name>A0A2N0NBE9_9GLOM</name>
<dbReference type="AlphaFoldDB" id="A0A2N0NBE9"/>
<evidence type="ECO:0000313" key="1">
    <source>
        <dbReference type="EMBL" id="PKB91878.1"/>
    </source>
</evidence>
<gene>
    <name evidence="1" type="ORF">RhiirA5_447132</name>
</gene>
<protein>
    <submittedName>
        <fullName evidence="1">Uncharacterized protein</fullName>
    </submittedName>
</protein>
<dbReference type="EMBL" id="LLXJ01013380">
    <property type="protein sequence ID" value="PKB91878.1"/>
    <property type="molecule type" value="Genomic_DNA"/>
</dbReference>
<reference evidence="1 2" key="1">
    <citation type="submission" date="2016-04" db="EMBL/GenBank/DDBJ databases">
        <title>Genome analyses suggest a sexual origin of heterokaryosis in a supposedly ancient asexual fungus.</title>
        <authorList>
            <person name="Ropars J."/>
            <person name="Sedzielewska K."/>
            <person name="Noel J."/>
            <person name="Charron P."/>
            <person name="Farinelli L."/>
            <person name="Marton T."/>
            <person name="Kruger M."/>
            <person name="Pelin A."/>
            <person name="Brachmann A."/>
            <person name="Corradi N."/>
        </authorList>
    </citation>
    <scope>NUCLEOTIDE SEQUENCE [LARGE SCALE GENOMIC DNA]</scope>
    <source>
        <strain evidence="1 2">A5</strain>
    </source>
</reference>
<accession>A0A2N0NBE9</accession>
<sequence>MTIRLYGGYFAKIIKINKVKYILTYFNNEQDLFKTTYDSVMNEDLDEEQFVDASTSPKV</sequence>